<gene>
    <name evidence="2" type="ORF">PIB30_060673</name>
</gene>
<accession>A0ABU6ZJ96</accession>
<feature type="compositionally biased region" description="Basic and acidic residues" evidence="1">
    <location>
        <begin position="67"/>
        <end position="81"/>
    </location>
</feature>
<keyword evidence="3" id="KW-1185">Reference proteome</keyword>
<feature type="compositionally biased region" description="Polar residues" evidence="1">
    <location>
        <begin position="17"/>
        <end position="33"/>
    </location>
</feature>
<dbReference type="EMBL" id="JASCZI010272400">
    <property type="protein sequence ID" value="MED6222043.1"/>
    <property type="molecule type" value="Genomic_DNA"/>
</dbReference>
<reference evidence="2 3" key="1">
    <citation type="journal article" date="2023" name="Plants (Basel)">
        <title>Bridging the Gap: Combining Genomics and Transcriptomics Approaches to Understand Stylosanthes scabra, an Orphan Legume from the Brazilian Caatinga.</title>
        <authorList>
            <person name="Ferreira-Neto J.R.C."/>
            <person name="da Silva M.D."/>
            <person name="Binneck E."/>
            <person name="de Melo N.F."/>
            <person name="da Silva R.H."/>
            <person name="de Melo A.L.T.M."/>
            <person name="Pandolfi V."/>
            <person name="Bustamante F.O."/>
            <person name="Brasileiro-Vidal A.C."/>
            <person name="Benko-Iseppon A.M."/>
        </authorList>
    </citation>
    <scope>NUCLEOTIDE SEQUENCE [LARGE SCALE GENOMIC DNA]</scope>
    <source>
        <tissue evidence="2">Leaves</tissue>
    </source>
</reference>
<comment type="caution">
    <text evidence="2">The sequence shown here is derived from an EMBL/GenBank/DDBJ whole genome shotgun (WGS) entry which is preliminary data.</text>
</comment>
<evidence type="ECO:0000313" key="3">
    <source>
        <dbReference type="Proteomes" id="UP001341840"/>
    </source>
</evidence>
<organism evidence="2 3">
    <name type="scientific">Stylosanthes scabra</name>
    <dbReference type="NCBI Taxonomy" id="79078"/>
    <lineage>
        <taxon>Eukaryota</taxon>
        <taxon>Viridiplantae</taxon>
        <taxon>Streptophyta</taxon>
        <taxon>Embryophyta</taxon>
        <taxon>Tracheophyta</taxon>
        <taxon>Spermatophyta</taxon>
        <taxon>Magnoliopsida</taxon>
        <taxon>eudicotyledons</taxon>
        <taxon>Gunneridae</taxon>
        <taxon>Pentapetalae</taxon>
        <taxon>rosids</taxon>
        <taxon>fabids</taxon>
        <taxon>Fabales</taxon>
        <taxon>Fabaceae</taxon>
        <taxon>Papilionoideae</taxon>
        <taxon>50 kb inversion clade</taxon>
        <taxon>dalbergioids sensu lato</taxon>
        <taxon>Dalbergieae</taxon>
        <taxon>Pterocarpus clade</taxon>
        <taxon>Stylosanthes</taxon>
    </lineage>
</organism>
<protein>
    <submittedName>
        <fullName evidence="2">Uncharacterized protein</fullName>
    </submittedName>
</protein>
<feature type="region of interest" description="Disordered" evidence="1">
    <location>
        <begin position="17"/>
        <end position="121"/>
    </location>
</feature>
<evidence type="ECO:0000313" key="2">
    <source>
        <dbReference type="EMBL" id="MED6222043.1"/>
    </source>
</evidence>
<evidence type="ECO:0000256" key="1">
    <source>
        <dbReference type="SAM" id="MobiDB-lite"/>
    </source>
</evidence>
<dbReference type="Proteomes" id="UP001341840">
    <property type="component" value="Unassembled WGS sequence"/>
</dbReference>
<proteinExistence type="predicted"/>
<name>A0ABU6ZJ96_9FABA</name>
<sequence length="191" mass="20918">MGGDKSRYEVLGIVNEQGHSTLNDGNNNGQSQILRKGTASGPTKEFLSGSEMRRVKAANGLKNMEQTSRDHQQDNQAEHRQPILKRSLAGPKESVPASNRRPNNETTHHSLSHVRAAGTTTNDPIVEMEIATYEETIVEETPMDQGEEPKPPDPSNSLLETEGDEIMTEGNDGGMNWGNRFAPLGENELEA</sequence>
<feature type="region of interest" description="Disordered" evidence="1">
    <location>
        <begin position="138"/>
        <end position="191"/>
    </location>
</feature>